<organism evidence="1 2">
    <name type="scientific">Candidatus Scatousia excrementipullorum</name>
    <dbReference type="NCBI Taxonomy" id="2840936"/>
    <lineage>
        <taxon>Bacteria</taxon>
        <taxon>Candidatus Scatousia</taxon>
    </lineage>
</organism>
<protein>
    <submittedName>
        <fullName evidence="1">Uncharacterized protein</fullName>
    </submittedName>
</protein>
<proteinExistence type="predicted"/>
<reference evidence="1" key="1">
    <citation type="submission" date="2020-10" db="EMBL/GenBank/DDBJ databases">
        <authorList>
            <person name="Gilroy R."/>
        </authorList>
    </citation>
    <scope>NUCLEOTIDE SEQUENCE</scope>
    <source>
        <strain evidence="1">10192</strain>
    </source>
</reference>
<dbReference type="Proteomes" id="UP000823632">
    <property type="component" value="Unassembled WGS sequence"/>
</dbReference>
<name>A0A9D9H0N4_9BACT</name>
<gene>
    <name evidence="1" type="ORF">IAC76_04510</name>
</gene>
<reference evidence="1" key="2">
    <citation type="journal article" date="2021" name="PeerJ">
        <title>Extensive microbial diversity within the chicken gut microbiome revealed by metagenomics and culture.</title>
        <authorList>
            <person name="Gilroy R."/>
            <person name="Ravi A."/>
            <person name="Getino M."/>
            <person name="Pursley I."/>
            <person name="Horton D.L."/>
            <person name="Alikhan N.F."/>
            <person name="Baker D."/>
            <person name="Gharbi K."/>
            <person name="Hall N."/>
            <person name="Watson M."/>
            <person name="Adriaenssens E.M."/>
            <person name="Foster-Nyarko E."/>
            <person name="Jarju S."/>
            <person name="Secka A."/>
            <person name="Antonio M."/>
            <person name="Oren A."/>
            <person name="Chaudhuri R.R."/>
            <person name="La Ragione R."/>
            <person name="Hildebrand F."/>
            <person name="Pallen M.J."/>
        </authorList>
    </citation>
    <scope>NUCLEOTIDE SEQUENCE</scope>
    <source>
        <strain evidence="1">10192</strain>
    </source>
</reference>
<dbReference type="EMBL" id="JADIND010000095">
    <property type="protein sequence ID" value="MBO8430628.1"/>
    <property type="molecule type" value="Genomic_DNA"/>
</dbReference>
<comment type="caution">
    <text evidence="1">The sequence shown here is derived from an EMBL/GenBank/DDBJ whole genome shotgun (WGS) entry which is preliminary data.</text>
</comment>
<dbReference type="InterPro" id="IPR007739">
    <property type="entry name" value="RgpF"/>
</dbReference>
<accession>A0A9D9H0N4</accession>
<dbReference type="AlphaFoldDB" id="A0A9D9H0N4"/>
<evidence type="ECO:0000313" key="2">
    <source>
        <dbReference type="Proteomes" id="UP000823632"/>
    </source>
</evidence>
<evidence type="ECO:0000313" key="1">
    <source>
        <dbReference type="EMBL" id="MBO8430628.1"/>
    </source>
</evidence>
<dbReference type="Pfam" id="PF05045">
    <property type="entry name" value="RgpF"/>
    <property type="match status" value="1"/>
</dbReference>
<sequence length="298" mass="35223">MKRAVVFAHYDKDSIIDDYVIYYLKALKNCIEKVIFVSCCNLSQTEKDKLEQIADYIIAEPHKEYDFGSYKRGFEVIKKEGLSNYEEIIFANDSCFGPLYPLETVLETMEEKNCDFWGITKNYFGFSKRIPHIQSFFIAFRKNVFMDGEFLNFIKNIKAETCKNDVIKKYEIGLSQMLYKNGYKDAAYINAYKNISNPTIIKWEQLILKYNMPLLKCNLIRMHYTDYTTVDNWQEVIKTTPYPVELIEKNIRRTKDPNGKELNAPKFIKNFLFNYIMNSPNIIRYPVMKIAKIFFSKA</sequence>